<evidence type="ECO:0000259" key="13">
    <source>
        <dbReference type="Pfam" id="PF00593"/>
    </source>
</evidence>
<keyword evidence="4" id="KW-0410">Iron transport</keyword>
<dbReference type="PANTHER" id="PTHR32552">
    <property type="entry name" value="FERRICHROME IRON RECEPTOR-RELATED"/>
    <property type="match status" value="1"/>
</dbReference>
<keyword evidence="6" id="KW-0408">Iron</keyword>
<keyword evidence="2 11" id="KW-0813">Transport</keyword>
<dbReference type="Pfam" id="PF07715">
    <property type="entry name" value="Plug"/>
    <property type="match status" value="1"/>
</dbReference>
<evidence type="ECO:0000256" key="12">
    <source>
        <dbReference type="RuleBase" id="RU003357"/>
    </source>
</evidence>
<evidence type="ECO:0000256" key="7">
    <source>
        <dbReference type="ARBA" id="ARBA00023065"/>
    </source>
</evidence>
<evidence type="ECO:0000256" key="8">
    <source>
        <dbReference type="ARBA" id="ARBA00023077"/>
    </source>
</evidence>
<dbReference type="PROSITE" id="PS52016">
    <property type="entry name" value="TONB_DEPENDENT_REC_3"/>
    <property type="match status" value="1"/>
</dbReference>
<dbReference type="InterPro" id="IPR039426">
    <property type="entry name" value="TonB-dep_rcpt-like"/>
</dbReference>
<dbReference type="AlphaFoldDB" id="A0A9X3U0P9"/>
<reference evidence="15" key="1">
    <citation type="submission" date="2022-08" db="EMBL/GenBank/DDBJ databases">
        <authorList>
            <person name="Vandamme P."/>
            <person name="Hettiarachchi A."/>
            <person name="Peeters C."/>
            <person name="Cnockaert M."/>
            <person name="Carlier A."/>
        </authorList>
    </citation>
    <scope>NUCLEOTIDE SEQUENCE</scope>
    <source>
        <strain evidence="15">LMG 31809</strain>
    </source>
</reference>
<keyword evidence="8 12" id="KW-0798">TonB box</keyword>
<evidence type="ECO:0000256" key="2">
    <source>
        <dbReference type="ARBA" id="ARBA00022448"/>
    </source>
</evidence>
<dbReference type="SUPFAM" id="SSF56935">
    <property type="entry name" value="Porins"/>
    <property type="match status" value="1"/>
</dbReference>
<keyword evidence="16" id="KW-1185">Reference proteome</keyword>
<keyword evidence="7" id="KW-0406">Ion transport</keyword>
<keyword evidence="3 11" id="KW-1134">Transmembrane beta strand</keyword>
<dbReference type="Proteomes" id="UP001141619">
    <property type="component" value="Unassembled WGS sequence"/>
</dbReference>
<proteinExistence type="inferred from homology"/>
<comment type="similarity">
    <text evidence="11 12">Belongs to the TonB-dependent receptor family.</text>
</comment>
<evidence type="ECO:0000313" key="15">
    <source>
        <dbReference type="EMBL" id="MDA5194993.1"/>
    </source>
</evidence>
<dbReference type="InterPro" id="IPR012910">
    <property type="entry name" value="Plug_dom"/>
</dbReference>
<dbReference type="InterPro" id="IPR000531">
    <property type="entry name" value="Beta-barrel_TonB"/>
</dbReference>
<dbReference type="CDD" id="cd01347">
    <property type="entry name" value="ligand_gated_channel"/>
    <property type="match status" value="1"/>
</dbReference>
<comment type="subcellular location">
    <subcellularLocation>
        <location evidence="1 11">Cell outer membrane</location>
        <topology evidence="1 11">Multi-pass membrane protein</topology>
    </subcellularLocation>
</comment>
<evidence type="ECO:0000256" key="3">
    <source>
        <dbReference type="ARBA" id="ARBA00022452"/>
    </source>
</evidence>
<dbReference type="EMBL" id="JANWOI010000005">
    <property type="protein sequence ID" value="MDA5194993.1"/>
    <property type="molecule type" value="Genomic_DNA"/>
</dbReference>
<evidence type="ECO:0000256" key="1">
    <source>
        <dbReference type="ARBA" id="ARBA00004571"/>
    </source>
</evidence>
<evidence type="ECO:0000259" key="14">
    <source>
        <dbReference type="Pfam" id="PF07715"/>
    </source>
</evidence>
<feature type="domain" description="TonB-dependent receptor-like beta-barrel" evidence="13">
    <location>
        <begin position="263"/>
        <end position="720"/>
    </location>
</feature>
<keyword evidence="9 11" id="KW-0472">Membrane</keyword>
<feature type="domain" description="TonB-dependent receptor plug" evidence="14">
    <location>
        <begin position="41"/>
        <end position="155"/>
    </location>
</feature>
<sequence>MALLSAPAFAQQAAPQAADGISAKHGFEEIVVTAQRRAQSLQDVPISISAFTAEALARSNVTEAKDYLQFSSNVTFTEDGATGPRSIGIAIRGVGNVTSTDLVTTGNGIGFYIDELSVGSVANGTINPQLQDMERIEVLRGPQGTYFGRNALGGAVNITTKKPDENLYGEMSARYGRFNTWDIQGVANLPVTDNFFLRAAVAHEESDGMIKNVNPLGTPDSGYKNNNARLSARLIPSDRLTLDLSVTYTKEKAGLDNTVPSGVIDGDTKTTLGMPNMKAYSEGIGFYPQNQRYVNHNAPEFNNNEFVIVNGRINYTADSFAVSSITGYIYSHNERMFDQDNISADIFNRAVDGTTNSFSQELRVQSVGSGPFEWTFGGIAAEDKLRQYSNVYVGSQTTYTDPATGITTRFLPPFMFDGFPLNLRNRTNEIQSYGLFAEGTYHFNEAWSLTLGARYTHDKVTSGQHGVLASNKPIPDASGKASFNDFSPRAVLKYNVNPDLTTYLSASRGYKAGGVDINRSVVNAFDPEKLWNYEAGFKSTLADGRVRLNASAFYLQWKDIQVITAFIADPNDISSSTQMTLNASEATAKGFELGLETLVTDGLQVGVDVGYLDAKFGSFPDAIVFGGGRFDLSGKRMPKSPTWNLSGNIQYTAPITDGIDGFVRAEGIYRSAIAGNLEAVAAPLGGLPSFPYQSPSYTLVNLRAGIDTERFSVQGYVENLFKKDYFNGTFDHFGLSGIRLQPHPRVWGLRLTYRTQ</sequence>
<protein>
    <submittedName>
        <fullName evidence="15">TonB-dependent receptor</fullName>
    </submittedName>
</protein>
<evidence type="ECO:0000313" key="16">
    <source>
        <dbReference type="Proteomes" id="UP001141619"/>
    </source>
</evidence>
<accession>A0A9X3U0P9</accession>
<dbReference type="InterPro" id="IPR036942">
    <property type="entry name" value="Beta-barrel_TonB_sf"/>
</dbReference>
<keyword evidence="10 11" id="KW-0998">Cell outer membrane</keyword>
<evidence type="ECO:0000256" key="11">
    <source>
        <dbReference type="PROSITE-ProRule" id="PRU01360"/>
    </source>
</evidence>
<dbReference type="Pfam" id="PF00593">
    <property type="entry name" value="TonB_dep_Rec_b-barrel"/>
    <property type="match status" value="1"/>
</dbReference>
<dbReference type="GO" id="GO:0009279">
    <property type="term" value="C:cell outer membrane"/>
    <property type="evidence" value="ECO:0007669"/>
    <property type="project" value="UniProtKB-SubCell"/>
</dbReference>
<evidence type="ECO:0000256" key="10">
    <source>
        <dbReference type="ARBA" id="ARBA00023237"/>
    </source>
</evidence>
<comment type="caution">
    <text evidence="15">The sequence shown here is derived from an EMBL/GenBank/DDBJ whole genome shotgun (WGS) entry which is preliminary data.</text>
</comment>
<name>A0A9X3U0P9_9PROT</name>
<keyword evidence="15" id="KW-0675">Receptor</keyword>
<evidence type="ECO:0000256" key="4">
    <source>
        <dbReference type="ARBA" id="ARBA00022496"/>
    </source>
</evidence>
<dbReference type="Gene3D" id="2.40.170.20">
    <property type="entry name" value="TonB-dependent receptor, beta-barrel domain"/>
    <property type="match status" value="1"/>
</dbReference>
<keyword evidence="5 11" id="KW-0812">Transmembrane</keyword>
<dbReference type="RefSeq" id="WP_274944705.1">
    <property type="nucleotide sequence ID" value="NZ_JANWOI010000005.1"/>
</dbReference>
<organism evidence="15 16">
    <name type="scientific">Govanella unica</name>
    <dbReference type="NCBI Taxonomy" id="2975056"/>
    <lineage>
        <taxon>Bacteria</taxon>
        <taxon>Pseudomonadati</taxon>
        <taxon>Pseudomonadota</taxon>
        <taxon>Alphaproteobacteria</taxon>
        <taxon>Emcibacterales</taxon>
        <taxon>Govanellaceae</taxon>
        <taxon>Govanella</taxon>
    </lineage>
</organism>
<gene>
    <name evidence="15" type="ORF">NYP16_13635</name>
</gene>
<dbReference type="PANTHER" id="PTHR32552:SF81">
    <property type="entry name" value="TONB-DEPENDENT OUTER MEMBRANE RECEPTOR"/>
    <property type="match status" value="1"/>
</dbReference>
<evidence type="ECO:0000256" key="5">
    <source>
        <dbReference type="ARBA" id="ARBA00022692"/>
    </source>
</evidence>
<evidence type="ECO:0000256" key="6">
    <source>
        <dbReference type="ARBA" id="ARBA00023004"/>
    </source>
</evidence>
<dbReference type="GO" id="GO:0006826">
    <property type="term" value="P:iron ion transport"/>
    <property type="evidence" value="ECO:0007669"/>
    <property type="project" value="UniProtKB-KW"/>
</dbReference>
<evidence type="ECO:0000256" key="9">
    <source>
        <dbReference type="ARBA" id="ARBA00023136"/>
    </source>
</evidence>
<reference evidence="15" key="2">
    <citation type="journal article" date="2023" name="Syst. Appl. Microbiol.">
        <title>Govania unica gen. nov., sp. nov., a rare biosphere bacterium that represents a novel family in the class Alphaproteobacteria.</title>
        <authorList>
            <person name="Vandamme P."/>
            <person name="Peeters C."/>
            <person name="Hettiarachchi A."/>
            <person name="Cnockaert M."/>
            <person name="Carlier A."/>
        </authorList>
    </citation>
    <scope>NUCLEOTIDE SEQUENCE</scope>
    <source>
        <strain evidence="15">LMG 31809</strain>
    </source>
</reference>